<sequence>MPSPKSQRNGQVEANRKGRLGEKSSSFYGQSSSTMPSQLRRPKTVPDLASYRKLSAGTSPEALPRHPPKLLLNVTVMGSLGPVQVIMMPESTVGDLVAAAVRQYVKECRRPFLPCTEPSGCDLHYSQFSLESLDREEKLMELGSRNFVLCPRKAKTSSMDGETGSGGCATTPFASCSKQADKVAKSGFHWLKFMDFLL</sequence>
<reference evidence="1 2" key="1">
    <citation type="journal article" date="2022" name="DNA Res.">
        <title>Chromosomal-level genome assembly of the orchid tree Bauhinia variegata (Leguminosae; Cercidoideae) supports the allotetraploid origin hypothesis of Bauhinia.</title>
        <authorList>
            <person name="Zhong Y."/>
            <person name="Chen Y."/>
            <person name="Zheng D."/>
            <person name="Pang J."/>
            <person name="Liu Y."/>
            <person name="Luo S."/>
            <person name="Meng S."/>
            <person name="Qian L."/>
            <person name="Wei D."/>
            <person name="Dai S."/>
            <person name="Zhou R."/>
        </authorList>
    </citation>
    <scope>NUCLEOTIDE SEQUENCE [LARGE SCALE GENOMIC DNA]</scope>
    <source>
        <strain evidence="1">BV-YZ2020</strain>
    </source>
</reference>
<gene>
    <name evidence="1" type="ORF">L6164_018998</name>
</gene>
<comment type="caution">
    <text evidence="1">The sequence shown here is derived from an EMBL/GenBank/DDBJ whole genome shotgun (WGS) entry which is preliminary data.</text>
</comment>
<keyword evidence="2" id="KW-1185">Reference proteome</keyword>
<dbReference type="EMBL" id="CM039432">
    <property type="protein sequence ID" value="KAI4334288.1"/>
    <property type="molecule type" value="Genomic_DNA"/>
</dbReference>
<name>A0ACB9NCT8_BAUVA</name>
<evidence type="ECO:0000313" key="2">
    <source>
        <dbReference type="Proteomes" id="UP000828941"/>
    </source>
</evidence>
<evidence type="ECO:0000313" key="1">
    <source>
        <dbReference type="EMBL" id="KAI4334288.1"/>
    </source>
</evidence>
<organism evidence="1 2">
    <name type="scientific">Bauhinia variegata</name>
    <name type="common">Purple orchid tree</name>
    <name type="synonym">Phanera variegata</name>
    <dbReference type="NCBI Taxonomy" id="167791"/>
    <lineage>
        <taxon>Eukaryota</taxon>
        <taxon>Viridiplantae</taxon>
        <taxon>Streptophyta</taxon>
        <taxon>Embryophyta</taxon>
        <taxon>Tracheophyta</taxon>
        <taxon>Spermatophyta</taxon>
        <taxon>Magnoliopsida</taxon>
        <taxon>eudicotyledons</taxon>
        <taxon>Gunneridae</taxon>
        <taxon>Pentapetalae</taxon>
        <taxon>rosids</taxon>
        <taxon>fabids</taxon>
        <taxon>Fabales</taxon>
        <taxon>Fabaceae</taxon>
        <taxon>Cercidoideae</taxon>
        <taxon>Cercideae</taxon>
        <taxon>Bauhiniinae</taxon>
        <taxon>Bauhinia</taxon>
    </lineage>
</organism>
<accession>A0ACB9NCT8</accession>
<dbReference type="Proteomes" id="UP000828941">
    <property type="component" value="Chromosome 7"/>
</dbReference>
<protein>
    <submittedName>
        <fullName evidence="1">Uncharacterized protein</fullName>
    </submittedName>
</protein>
<proteinExistence type="predicted"/>